<keyword evidence="2" id="KW-1015">Disulfide bond</keyword>
<dbReference type="PANTHER" id="PTHR44337">
    <property type="entry name" value="CARCINOEMBRYONIC ANTIGEN-RELATED CELL ADHESION MOLECULE 8"/>
    <property type="match status" value="1"/>
</dbReference>
<dbReference type="InterPro" id="IPR052598">
    <property type="entry name" value="IgSF_CEA-related"/>
</dbReference>
<evidence type="ECO:0000256" key="2">
    <source>
        <dbReference type="ARBA" id="ARBA00023157"/>
    </source>
</evidence>
<evidence type="ECO:0000256" key="4">
    <source>
        <dbReference type="ARBA" id="ARBA00023319"/>
    </source>
</evidence>
<reference evidence="6" key="1">
    <citation type="journal article" date="2023" name="Science">
        <title>Genome structures resolve the early diversification of teleost fishes.</title>
        <authorList>
            <person name="Parey E."/>
            <person name="Louis A."/>
            <person name="Montfort J."/>
            <person name="Bouchez O."/>
            <person name="Roques C."/>
            <person name="Iampietro C."/>
            <person name="Lluch J."/>
            <person name="Castinel A."/>
            <person name="Donnadieu C."/>
            <person name="Desvignes T."/>
            <person name="Floi Bucao C."/>
            <person name="Jouanno E."/>
            <person name="Wen M."/>
            <person name="Mejri S."/>
            <person name="Dirks R."/>
            <person name="Jansen H."/>
            <person name="Henkel C."/>
            <person name="Chen W.J."/>
            <person name="Zahm M."/>
            <person name="Cabau C."/>
            <person name="Klopp C."/>
            <person name="Thompson A.W."/>
            <person name="Robinson-Rechavi M."/>
            <person name="Braasch I."/>
            <person name="Lecointre G."/>
            <person name="Bobe J."/>
            <person name="Postlethwait J.H."/>
            <person name="Berthelot C."/>
            <person name="Roest Crollius H."/>
            <person name="Guiguen Y."/>
        </authorList>
    </citation>
    <scope>NUCLEOTIDE SEQUENCE</scope>
    <source>
        <strain evidence="6">WJC10195</strain>
    </source>
</reference>
<dbReference type="PROSITE" id="PS50835">
    <property type="entry name" value="IG_LIKE"/>
    <property type="match status" value="2"/>
</dbReference>
<protein>
    <recommendedName>
        <fullName evidence="5">Ig-like domain-containing protein</fullName>
    </recommendedName>
</protein>
<accession>A0A9Q1IW91</accession>
<dbReference type="Proteomes" id="UP001152622">
    <property type="component" value="Chromosome 7"/>
</dbReference>
<evidence type="ECO:0000256" key="1">
    <source>
        <dbReference type="ARBA" id="ARBA00022729"/>
    </source>
</evidence>
<dbReference type="SMART" id="SM00409">
    <property type="entry name" value="IG"/>
    <property type="match status" value="3"/>
</dbReference>
<comment type="caution">
    <text evidence="6">The sequence shown here is derived from an EMBL/GenBank/DDBJ whole genome shotgun (WGS) entry which is preliminary data.</text>
</comment>
<dbReference type="InterPro" id="IPR007110">
    <property type="entry name" value="Ig-like_dom"/>
</dbReference>
<dbReference type="SUPFAM" id="SSF48726">
    <property type="entry name" value="Immunoglobulin"/>
    <property type="match status" value="3"/>
</dbReference>
<dbReference type="Gene3D" id="2.60.40.10">
    <property type="entry name" value="Immunoglobulins"/>
    <property type="match status" value="3"/>
</dbReference>
<dbReference type="OrthoDB" id="6159398at2759"/>
<dbReference type="Pfam" id="PF13927">
    <property type="entry name" value="Ig_3"/>
    <property type="match status" value="1"/>
</dbReference>
<dbReference type="AlphaFoldDB" id="A0A9Q1IW91"/>
<dbReference type="InterPro" id="IPR003599">
    <property type="entry name" value="Ig_sub"/>
</dbReference>
<dbReference type="Pfam" id="PF13895">
    <property type="entry name" value="Ig_2"/>
    <property type="match status" value="1"/>
</dbReference>
<dbReference type="InterPro" id="IPR003598">
    <property type="entry name" value="Ig_sub2"/>
</dbReference>
<organism evidence="6 7">
    <name type="scientific">Synaphobranchus kaupii</name>
    <name type="common">Kaup's arrowtooth eel</name>
    <dbReference type="NCBI Taxonomy" id="118154"/>
    <lineage>
        <taxon>Eukaryota</taxon>
        <taxon>Metazoa</taxon>
        <taxon>Chordata</taxon>
        <taxon>Craniata</taxon>
        <taxon>Vertebrata</taxon>
        <taxon>Euteleostomi</taxon>
        <taxon>Actinopterygii</taxon>
        <taxon>Neopterygii</taxon>
        <taxon>Teleostei</taxon>
        <taxon>Anguilliformes</taxon>
        <taxon>Synaphobranchidae</taxon>
        <taxon>Synaphobranchus</taxon>
    </lineage>
</organism>
<dbReference type="InterPro" id="IPR013783">
    <property type="entry name" value="Ig-like_fold"/>
</dbReference>
<keyword evidence="4" id="KW-0393">Immunoglobulin domain</keyword>
<feature type="domain" description="Ig-like" evidence="5">
    <location>
        <begin position="204"/>
        <end position="284"/>
    </location>
</feature>
<name>A0A9Q1IW91_SYNKA</name>
<evidence type="ECO:0000256" key="3">
    <source>
        <dbReference type="ARBA" id="ARBA00023180"/>
    </source>
</evidence>
<dbReference type="PANTHER" id="PTHR44337:SF20">
    <property type="entry name" value="CARCINOEMBRYONIC ANTIGEN-RELATED CELL ADHESION MOLECULE 5-RELATED"/>
    <property type="match status" value="1"/>
</dbReference>
<evidence type="ECO:0000313" key="7">
    <source>
        <dbReference type="Proteomes" id="UP001152622"/>
    </source>
</evidence>
<evidence type="ECO:0000259" key="5">
    <source>
        <dbReference type="PROSITE" id="PS50835"/>
    </source>
</evidence>
<sequence length="316" mass="34411">MTPQRVNKGLYGAVCVEVIPSANTTRVGENVTFRVLPLMDIKSGVWAFQNTVLVFWIGDHTEPQDKRATVNTSTGALTMSSVTVADSGVYRLKSTNPPIQANATLTVLEPVSNVVAKVSVSDPVEFNDTVTLTCSASGSSLSFKWLNVSSDITDSEHIALKDDNRTLIISNVSRFDHGPFYCVVSNGIGNGTSPAQNLNISYGPDGMNFTINGSQNRVFPAGSNLTLFCSAKSSPPAQFQWAFNGKFLDKKTPELQMKNVPENKSGNYTCQAHNNRTLRYRSLTETIIIRSHSPELVRLSIQAVALLSFLLAVFLQ</sequence>
<evidence type="ECO:0000313" key="6">
    <source>
        <dbReference type="EMBL" id="KAJ8354753.1"/>
    </source>
</evidence>
<keyword evidence="1" id="KW-0732">Signal</keyword>
<keyword evidence="7" id="KW-1185">Reference proteome</keyword>
<dbReference type="EMBL" id="JAINUF010000007">
    <property type="protein sequence ID" value="KAJ8354753.1"/>
    <property type="molecule type" value="Genomic_DNA"/>
</dbReference>
<dbReference type="SMART" id="SM00408">
    <property type="entry name" value="IGc2"/>
    <property type="match status" value="2"/>
</dbReference>
<feature type="domain" description="Ig-like" evidence="5">
    <location>
        <begin position="110"/>
        <end position="201"/>
    </location>
</feature>
<gene>
    <name evidence="6" type="ORF">SKAU_G00223200</name>
</gene>
<dbReference type="InterPro" id="IPR036179">
    <property type="entry name" value="Ig-like_dom_sf"/>
</dbReference>
<keyword evidence="3" id="KW-0325">Glycoprotein</keyword>
<proteinExistence type="predicted"/>